<feature type="binding site" evidence="10">
    <location>
        <position position="215"/>
    </location>
    <ligand>
        <name>Mn(2+)</name>
        <dbReference type="ChEBI" id="CHEBI:29035"/>
        <label>2</label>
    </ligand>
</feature>
<dbReference type="GO" id="GO:0003909">
    <property type="term" value="F:DNA ligase activity"/>
    <property type="evidence" value="ECO:0007669"/>
    <property type="project" value="TreeGrafter"/>
</dbReference>
<keyword evidence="6 10" id="KW-0464">Manganese</keyword>
<dbReference type="Proteomes" id="UP000663823">
    <property type="component" value="Unassembled WGS sequence"/>
</dbReference>
<feature type="binding site" evidence="9">
    <location>
        <position position="436"/>
    </location>
    <ligand>
        <name>GMP</name>
        <dbReference type="ChEBI" id="CHEBI:58115"/>
    </ligand>
</feature>
<keyword evidence="4 9" id="KW-0547">Nucleotide-binding</keyword>
<dbReference type="Proteomes" id="UP000663874">
    <property type="component" value="Unassembled WGS sequence"/>
</dbReference>
<evidence type="ECO:0000256" key="2">
    <source>
        <dbReference type="ARBA" id="ARBA00022598"/>
    </source>
</evidence>
<dbReference type="GO" id="GO:0042245">
    <property type="term" value="P:RNA repair"/>
    <property type="evidence" value="ECO:0007669"/>
    <property type="project" value="TreeGrafter"/>
</dbReference>
<evidence type="ECO:0000256" key="9">
    <source>
        <dbReference type="PIRSR" id="PIRSR601233-2"/>
    </source>
</evidence>
<dbReference type="InterPro" id="IPR052915">
    <property type="entry name" value="RtcB-like"/>
</dbReference>
<dbReference type="GO" id="GO:0006396">
    <property type="term" value="P:RNA processing"/>
    <property type="evidence" value="ECO:0007669"/>
    <property type="project" value="InterPro"/>
</dbReference>
<name>A0A813U6Y6_9BILA</name>
<reference evidence="11" key="1">
    <citation type="submission" date="2021-02" db="EMBL/GenBank/DDBJ databases">
        <authorList>
            <person name="Nowell W R."/>
        </authorList>
    </citation>
    <scope>NUCLEOTIDE SEQUENCE</scope>
</reference>
<comment type="catalytic activity">
    <reaction evidence="7">
        <text>a 3'-end 3'-phospho-ribonucleotide-RNA + a 5'-end dephospho-ribonucleoside-RNA + GTP = a ribonucleotidyl-ribonucleotide-RNA + GMP + diphosphate</text>
        <dbReference type="Rhea" id="RHEA:68076"/>
        <dbReference type="Rhea" id="RHEA-COMP:10463"/>
        <dbReference type="Rhea" id="RHEA-COMP:13936"/>
        <dbReference type="Rhea" id="RHEA-COMP:17355"/>
        <dbReference type="ChEBI" id="CHEBI:33019"/>
        <dbReference type="ChEBI" id="CHEBI:37565"/>
        <dbReference type="ChEBI" id="CHEBI:58115"/>
        <dbReference type="ChEBI" id="CHEBI:83062"/>
        <dbReference type="ChEBI" id="CHEBI:138284"/>
        <dbReference type="ChEBI" id="CHEBI:173118"/>
        <dbReference type="EC" id="6.5.1.8"/>
    </reaction>
</comment>
<dbReference type="Gene3D" id="3.90.1860.10">
    <property type="entry name" value="tRNA-splicing ligase RtcB"/>
    <property type="match status" value="1"/>
</dbReference>
<evidence type="ECO:0000256" key="1">
    <source>
        <dbReference type="ARBA" id="ARBA00012726"/>
    </source>
</evidence>
<dbReference type="OrthoDB" id="10249697at2759"/>
<keyword evidence="3 10" id="KW-0479">Metal-binding</keyword>
<evidence type="ECO:0000313" key="13">
    <source>
        <dbReference type="EMBL" id="CAF3646026.1"/>
    </source>
</evidence>
<feature type="active site" description="GMP-histidine intermediate" evidence="8">
    <location>
        <position position="366"/>
    </location>
</feature>
<feature type="binding site" evidence="9">
    <location>
        <begin position="342"/>
        <end position="345"/>
    </location>
    <ligand>
        <name>GMP</name>
        <dbReference type="ChEBI" id="CHEBI:58115"/>
    </ligand>
</feature>
<keyword evidence="2" id="KW-0436">Ligase</keyword>
<feature type="binding site" evidence="9">
    <location>
        <position position="349"/>
    </location>
    <ligand>
        <name>GMP</name>
        <dbReference type="ChEBI" id="CHEBI:58115"/>
    </ligand>
</feature>
<evidence type="ECO:0000313" key="14">
    <source>
        <dbReference type="EMBL" id="CAF4048006.1"/>
    </source>
</evidence>
<dbReference type="GO" id="GO:0170057">
    <property type="term" value="F:RNA ligase (GTP) activity"/>
    <property type="evidence" value="ECO:0007669"/>
    <property type="project" value="UniProtKB-EC"/>
</dbReference>
<dbReference type="EMBL" id="CAJOAX010000757">
    <property type="protein sequence ID" value="CAF3646026.1"/>
    <property type="molecule type" value="Genomic_DNA"/>
</dbReference>
<feature type="binding site" evidence="9">
    <location>
        <begin position="197"/>
        <end position="201"/>
    </location>
    <ligand>
        <name>GMP</name>
        <dbReference type="ChEBI" id="CHEBI:58115"/>
    </ligand>
</feature>
<dbReference type="Proteomes" id="UP000663889">
    <property type="component" value="Unassembled WGS sequence"/>
</dbReference>
<evidence type="ECO:0000313" key="11">
    <source>
        <dbReference type="EMBL" id="CAF0822530.1"/>
    </source>
</evidence>
<organism evidence="11 15">
    <name type="scientific">Rotaria sordida</name>
    <dbReference type="NCBI Taxonomy" id="392033"/>
    <lineage>
        <taxon>Eukaryota</taxon>
        <taxon>Metazoa</taxon>
        <taxon>Spiralia</taxon>
        <taxon>Gnathifera</taxon>
        <taxon>Rotifera</taxon>
        <taxon>Eurotatoria</taxon>
        <taxon>Bdelloidea</taxon>
        <taxon>Philodinida</taxon>
        <taxon>Philodinidae</taxon>
        <taxon>Rotaria</taxon>
    </lineage>
</organism>
<dbReference type="InterPro" id="IPR036025">
    <property type="entry name" value="RtcB-like_sf"/>
</dbReference>
<evidence type="ECO:0000256" key="4">
    <source>
        <dbReference type="ARBA" id="ARBA00022741"/>
    </source>
</evidence>
<evidence type="ECO:0000313" key="12">
    <source>
        <dbReference type="EMBL" id="CAF1483174.1"/>
    </source>
</evidence>
<evidence type="ECO:0000256" key="8">
    <source>
        <dbReference type="PIRSR" id="PIRSR601233-1"/>
    </source>
</evidence>
<dbReference type="SUPFAM" id="SSF103365">
    <property type="entry name" value="Hypothetical protein PH1602"/>
    <property type="match status" value="1"/>
</dbReference>
<dbReference type="GO" id="GO:0030145">
    <property type="term" value="F:manganese ion binding"/>
    <property type="evidence" value="ECO:0007669"/>
    <property type="project" value="TreeGrafter"/>
</dbReference>
<evidence type="ECO:0000256" key="3">
    <source>
        <dbReference type="ARBA" id="ARBA00022723"/>
    </source>
</evidence>
<dbReference type="EC" id="6.5.1.8" evidence="1"/>
<feature type="binding site" evidence="9">
    <location>
        <begin position="305"/>
        <end position="306"/>
    </location>
    <ligand>
        <name>GMP</name>
        <dbReference type="ChEBI" id="CHEBI:58115"/>
    </ligand>
</feature>
<feature type="binding site" evidence="9">
    <location>
        <begin position="366"/>
        <end position="369"/>
    </location>
    <ligand>
        <name>GMP</name>
        <dbReference type="ChEBI" id="CHEBI:58115"/>
    </ligand>
</feature>
<dbReference type="Proteomes" id="UP000663882">
    <property type="component" value="Unassembled WGS sequence"/>
</dbReference>
<sequence>MLTRLISRSFSRLTHRCYFSNLINEEDVNNNNSTHCVIADLSKSLPLIIPTAGVPIHLYTRELESQALKQLTILAESGIAKGFVAAMADVHVGVGATIGTVFASMTHVCPYAVGADIGCGMIAAPIDGLTLNNLNEKWKREIQQEIKTSIPTGFDARVKAHKKADRIIHDLGKCTNYLKNKICDITKKQLGTLGSGNHFLEILYDENEQVWIMLHSGSRRIGKETCDYYHSVAGRQMSKRRLPVINELKYLDIDSSEGRDYLIDMRWCLNYAEQNRRIMLDELCSIVKSVTGYETDLKRMVNIHHNYCQQENVSFDNSQEELVWITRKGATSARKGQLGIIPGSMGTGSFIVEGLGNPLSFYSCSHGAGRIMSRTMAMKNISQQSFEQAMKGIVSDTNTALRDEAPQAYKDLTIVMTNQETLVKIVHRLKPLINVKGISDNNIRYSKKTRKKR</sequence>
<protein>
    <recommendedName>
        <fullName evidence="1">3'-phosphate/5'-hydroxy nucleic acid ligase</fullName>
        <ecNumber evidence="1">6.5.1.8</ecNumber>
    </recommendedName>
</protein>
<proteinExistence type="predicted"/>
<evidence type="ECO:0000256" key="7">
    <source>
        <dbReference type="ARBA" id="ARBA00047746"/>
    </source>
</evidence>
<dbReference type="PANTHER" id="PTHR43749">
    <property type="entry name" value="RNA-SPLICING LIGASE RTCB"/>
    <property type="match status" value="1"/>
</dbReference>
<dbReference type="EMBL" id="CAJOBE010007868">
    <property type="protein sequence ID" value="CAF4048006.1"/>
    <property type="molecule type" value="Genomic_DNA"/>
</dbReference>
<dbReference type="GO" id="GO:0006281">
    <property type="term" value="P:DNA repair"/>
    <property type="evidence" value="ECO:0007669"/>
    <property type="project" value="TreeGrafter"/>
</dbReference>
<dbReference type="PANTHER" id="PTHR43749:SF2">
    <property type="entry name" value="RNA-SPLICING LIGASE RTCB"/>
    <property type="match status" value="1"/>
</dbReference>
<dbReference type="EMBL" id="CAJNOU010005597">
    <property type="protein sequence ID" value="CAF1483174.1"/>
    <property type="molecule type" value="Genomic_DNA"/>
</dbReference>
<evidence type="ECO:0000256" key="6">
    <source>
        <dbReference type="ARBA" id="ARBA00023211"/>
    </source>
</evidence>
<dbReference type="InterPro" id="IPR001233">
    <property type="entry name" value="RtcB"/>
</dbReference>
<comment type="cofactor">
    <cofactor evidence="10">
        <name>Mn(2+)</name>
        <dbReference type="ChEBI" id="CHEBI:29035"/>
    </cofactor>
    <text evidence="10">Binds 2 manganese ions per subunit.</text>
</comment>
<evidence type="ECO:0000256" key="5">
    <source>
        <dbReference type="ARBA" id="ARBA00023134"/>
    </source>
</evidence>
<evidence type="ECO:0000256" key="10">
    <source>
        <dbReference type="PIRSR" id="PIRSR601233-3"/>
    </source>
</evidence>
<dbReference type="EMBL" id="CAJNOO010000137">
    <property type="protein sequence ID" value="CAF0822530.1"/>
    <property type="molecule type" value="Genomic_DNA"/>
</dbReference>
<keyword evidence="5 9" id="KW-0342">GTP-binding</keyword>
<dbReference type="AlphaFoldDB" id="A0A813U6Y6"/>
<feature type="binding site" evidence="10">
    <location>
        <position position="198"/>
    </location>
    <ligand>
        <name>Mn(2+)</name>
        <dbReference type="ChEBI" id="CHEBI:29035"/>
        <label>1</label>
    </ligand>
</feature>
<feature type="binding site" evidence="10">
    <location>
        <position position="305"/>
    </location>
    <ligand>
        <name>Mn(2+)</name>
        <dbReference type="ChEBI" id="CHEBI:29035"/>
        <label>2</label>
    </ligand>
</feature>
<dbReference type="Pfam" id="PF01139">
    <property type="entry name" value="RtcB"/>
    <property type="match status" value="1"/>
</dbReference>
<comment type="caution">
    <text evidence="11">The sequence shown here is derived from an EMBL/GenBank/DDBJ whole genome shotgun (WGS) entry which is preliminary data.</text>
</comment>
<dbReference type="GO" id="GO:0005525">
    <property type="term" value="F:GTP binding"/>
    <property type="evidence" value="ECO:0007669"/>
    <property type="project" value="UniProtKB-KW"/>
</dbReference>
<feature type="binding site" evidence="10">
    <location>
        <position position="116"/>
    </location>
    <ligand>
        <name>Mn(2+)</name>
        <dbReference type="ChEBI" id="CHEBI:29035"/>
        <label>1</label>
    </ligand>
</feature>
<evidence type="ECO:0000313" key="15">
    <source>
        <dbReference type="Proteomes" id="UP000663882"/>
    </source>
</evidence>
<accession>A0A813U6Y6</accession>
<gene>
    <name evidence="14" type="ORF">FNK824_LOCUS28550</name>
    <name evidence="13" type="ORF">OTI717_LOCUS9101</name>
    <name evidence="11" type="ORF">RFH988_LOCUS5013</name>
    <name evidence="12" type="ORF">SEV965_LOCUS35204</name>
</gene>